<feature type="region of interest" description="Disordered" evidence="1">
    <location>
        <begin position="1"/>
        <end position="89"/>
    </location>
</feature>
<gene>
    <name evidence="2" type="ORF">AMTR_s00033p00016610</name>
</gene>
<feature type="compositionally biased region" description="Basic and acidic residues" evidence="1">
    <location>
        <begin position="30"/>
        <end position="89"/>
    </location>
</feature>
<proteinExistence type="predicted"/>
<evidence type="ECO:0000256" key="1">
    <source>
        <dbReference type="SAM" id="MobiDB-lite"/>
    </source>
</evidence>
<accession>U5CW49</accession>
<name>U5CW49_AMBTC</name>
<dbReference type="EMBL" id="KI392557">
    <property type="protein sequence ID" value="ERN14165.1"/>
    <property type="molecule type" value="Genomic_DNA"/>
</dbReference>
<sequence>MKELHLERNEIDPIVVKDMDEASDQSQSQRNRERGRLTRVRNKQEEDADLKETREEEEYETWKEGGEENMKPRRAEEKTDDDVLKSSSE</sequence>
<dbReference type="Gramene" id="ERN14165">
    <property type="protein sequence ID" value="ERN14165"/>
    <property type="gene ID" value="AMTR_s00033p00016610"/>
</dbReference>
<protein>
    <submittedName>
        <fullName evidence="2">Uncharacterized protein</fullName>
    </submittedName>
</protein>
<keyword evidence="3" id="KW-1185">Reference proteome</keyword>
<dbReference type="Proteomes" id="UP000017836">
    <property type="component" value="Unassembled WGS sequence"/>
</dbReference>
<organism evidence="2 3">
    <name type="scientific">Amborella trichopoda</name>
    <dbReference type="NCBI Taxonomy" id="13333"/>
    <lineage>
        <taxon>Eukaryota</taxon>
        <taxon>Viridiplantae</taxon>
        <taxon>Streptophyta</taxon>
        <taxon>Embryophyta</taxon>
        <taxon>Tracheophyta</taxon>
        <taxon>Spermatophyta</taxon>
        <taxon>Magnoliopsida</taxon>
        <taxon>Amborellales</taxon>
        <taxon>Amborellaceae</taxon>
        <taxon>Amborella</taxon>
    </lineage>
</organism>
<evidence type="ECO:0000313" key="2">
    <source>
        <dbReference type="EMBL" id="ERN14165.1"/>
    </source>
</evidence>
<feature type="compositionally biased region" description="Basic and acidic residues" evidence="1">
    <location>
        <begin position="1"/>
        <end position="20"/>
    </location>
</feature>
<evidence type="ECO:0000313" key="3">
    <source>
        <dbReference type="Proteomes" id="UP000017836"/>
    </source>
</evidence>
<dbReference type="HOGENOM" id="CLU_2457789_0_0_1"/>
<dbReference type="AlphaFoldDB" id="U5CW49"/>
<reference evidence="3" key="1">
    <citation type="journal article" date="2013" name="Science">
        <title>The Amborella genome and the evolution of flowering plants.</title>
        <authorList>
            <consortium name="Amborella Genome Project"/>
        </authorList>
    </citation>
    <scope>NUCLEOTIDE SEQUENCE [LARGE SCALE GENOMIC DNA]</scope>
</reference>